<dbReference type="AlphaFoldDB" id="A0A7W4UHP1"/>
<dbReference type="RefSeq" id="WP_183297171.1">
    <property type="nucleotide sequence ID" value="NZ_JACHVX010000005.1"/>
</dbReference>
<organism evidence="1 2">
    <name type="scientific">Cellulomonas cellasea</name>
    <dbReference type="NCBI Taxonomy" id="43670"/>
    <lineage>
        <taxon>Bacteria</taxon>
        <taxon>Bacillati</taxon>
        <taxon>Actinomycetota</taxon>
        <taxon>Actinomycetes</taxon>
        <taxon>Micrococcales</taxon>
        <taxon>Cellulomonadaceae</taxon>
        <taxon>Cellulomonas</taxon>
    </lineage>
</organism>
<accession>A0A7W4UHP1</accession>
<proteinExistence type="predicted"/>
<reference evidence="1 2" key="1">
    <citation type="submission" date="2020-08" db="EMBL/GenBank/DDBJ databases">
        <title>The Agave Microbiome: Exploring the role of microbial communities in plant adaptations to desert environments.</title>
        <authorList>
            <person name="Partida-Martinez L.P."/>
        </authorList>
    </citation>
    <scope>NUCLEOTIDE SEQUENCE [LARGE SCALE GENOMIC DNA]</scope>
    <source>
        <strain evidence="1 2">RAS26</strain>
    </source>
</reference>
<gene>
    <name evidence="1" type="ORF">FHR80_003290</name>
</gene>
<evidence type="ECO:0000313" key="1">
    <source>
        <dbReference type="EMBL" id="MBB2924357.1"/>
    </source>
</evidence>
<name>A0A7W4UHP1_9CELL</name>
<dbReference type="Proteomes" id="UP000518206">
    <property type="component" value="Unassembled WGS sequence"/>
</dbReference>
<dbReference type="EMBL" id="JACHVX010000005">
    <property type="protein sequence ID" value="MBB2924357.1"/>
    <property type="molecule type" value="Genomic_DNA"/>
</dbReference>
<reference evidence="1 2" key="2">
    <citation type="submission" date="2020-08" db="EMBL/GenBank/DDBJ databases">
        <authorList>
            <person name="Partida-Martinez L."/>
            <person name="Huntemann M."/>
            <person name="Clum A."/>
            <person name="Wang J."/>
            <person name="Palaniappan K."/>
            <person name="Ritter S."/>
            <person name="Chen I.-M."/>
            <person name="Stamatis D."/>
            <person name="Reddy T."/>
            <person name="O'Malley R."/>
            <person name="Daum C."/>
            <person name="Shapiro N."/>
            <person name="Ivanova N."/>
            <person name="Kyrpides N."/>
            <person name="Woyke T."/>
        </authorList>
    </citation>
    <scope>NUCLEOTIDE SEQUENCE [LARGE SCALE GENOMIC DNA]</scope>
    <source>
        <strain evidence="1 2">RAS26</strain>
    </source>
</reference>
<sequence length="333" mass="36351">MTEAPAAEPAEPAWRWTYRLERVDAAGDDADPADSSRPVLSRADADPTLLDAVAAFAVELGAETFEIGEPSLYDYRPDDEPLPGDAPLARVFGPRLDGFVDGATVGRAEALLLVRELVQGTSWFRLEAAGRMCVTAHLRVVQVDVVRECAQAAAAATAAGLVVTRTPWSSGSRGLPPGWVAEHLRPVDDAFWAEVADVVALHGAAMLHEAGVWNRWYRLTPDRPRVDLHPRSRVSVEADLPVLDLEQVLDDVPDEEGIGALAWVDNDGRAHERWIEGDDLPDLRALLANATRAQWLPFFVEDTPEPYLVGGVPDADGVVRFPYTAWATRVEED</sequence>
<evidence type="ECO:0000313" key="2">
    <source>
        <dbReference type="Proteomes" id="UP000518206"/>
    </source>
</evidence>
<comment type="caution">
    <text evidence="1">The sequence shown here is derived from an EMBL/GenBank/DDBJ whole genome shotgun (WGS) entry which is preliminary data.</text>
</comment>
<protein>
    <submittedName>
        <fullName evidence="1">Uncharacterized protein</fullName>
    </submittedName>
</protein>